<dbReference type="PANTHER" id="PTHR10811">
    <property type="entry name" value="FRINGE-RELATED"/>
    <property type="match status" value="1"/>
</dbReference>
<evidence type="ECO:0000256" key="4">
    <source>
        <dbReference type="ARBA" id="ARBA00022679"/>
    </source>
</evidence>
<protein>
    <recommendedName>
        <fullName evidence="11">Fringe-like glycosyltransferase domain-containing protein</fullName>
    </recommendedName>
</protein>
<dbReference type="Proteomes" id="UP000663862">
    <property type="component" value="Unassembled WGS sequence"/>
</dbReference>
<comment type="subcellular location">
    <subcellularLocation>
        <location evidence="9">Endomembrane system</location>
        <topology evidence="9">Single-pass membrane protein</topology>
    </subcellularLocation>
    <subcellularLocation>
        <location evidence="1">Membrane</location>
        <topology evidence="1">Single-pass type II membrane protein</topology>
    </subcellularLocation>
</comment>
<comment type="similarity">
    <text evidence="2">Belongs to the glycosyltransferase 31 family.</text>
</comment>
<evidence type="ECO:0000256" key="3">
    <source>
        <dbReference type="ARBA" id="ARBA00022676"/>
    </source>
</evidence>
<dbReference type="Proteomes" id="UP000663848">
    <property type="component" value="Unassembled WGS sequence"/>
</dbReference>
<dbReference type="EMBL" id="CAJOBQ010001713">
    <property type="protein sequence ID" value="CAF4509954.1"/>
    <property type="molecule type" value="Genomic_DNA"/>
</dbReference>
<dbReference type="Proteomes" id="UP000663869">
    <property type="component" value="Unassembled WGS sequence"/>
</dbReference>
<dbReference type="InterPro" id="IPR003378">
    <property type="entry name" value="Fringe-like_glycosylTrfase"/>
</dbReference>
<gene>
    <name evidence="13" type="ORF">FME351_LOCUS14633</name>
    <name evidence="12" type="ORF">GRG538_LOCUS6282</name>
    <name evidence="15" type="ORF">QYT958_LOCUS19369</name>
    <name evidence="14" type="ORF">TSG867_LOCUS21785</name>
</gene>
<organism evidence="12 16">
    <name type="scientific">Rotaria socialis</name>
    <dbReference type="NCBI Taxonomy" id="392032"/>
    <lineage>
        <taxon>Eukaryota</taxon>
        <taxon>Metazoa</taxon>
        <taxon>Spiralia</taxon>
        <taxon>Gnathifera</taxon>
        <taxon>Rotifera</taxon>
        <taxon>Eurotatoria</taxon>
        <taxon>Bdelloidea</taxon>
        <taxon>Philodinida</taxon>
        <taxon>Philodinidae</taxon>
        <taxon>Rotaria</taxon>
    </lineage>
</organism>
<dbReference type="GO" id="GO:0012505">
    <property type="term" value="C:endomembrane system"/>
    <property type="evidence" value="ECO:0007669"/>
    <property type="project" value="UniProtKB-SubCell"/>
</dbReference>
<keyword evidence="6" id="KW-0735">Signal-anchor</keyword>
<evidence type="ECO:0000256" key="9">
    <source>
        <dbReference type="ARBA" id="ARBA00037847"/>
    </source>
</evidence>
<comment type="caution">
    <text evidence="12">The sequence shown here is derived from an EMBL/GenBank/DDBJ whole genome shotgun (WGS) entry which is preliminary data.</text>
</comment>
<keyword evidence="7 10" id="KW-1133">Transmembrane helix</keyword>
<evidence type="ECO:0000313" key="13">
    <source>
        <dbReference type="EMBL" id="CAF3468321.1"/>
    </source>
</evidence>
<evidence type="ECO:0000313" key="16">
    <source>
        <dbReference type="Proteomes" id="UP000663872"/>
    </source>
</evidence>
<keyword evidence="8 10" id="KW-0472">Membrane</keyword>
<dbReference type="Pfam" id="PF02434">
    <property type="entry name" value="Fringe"/>
    <property type="match status" value="1"/>
</dbReference>
<evidence type="ECO:0000259" key="11">
    <source>
        <dbReference type="Pfam" id="PF02434"/>
    </source>
</evidence>
<keyword evidence="5 10" id="KW-0812">Transmembrane</keyword>
<dbReference type="EMBL" id="CAJOBR010003191">
    <property type="protein sequence ID" value="CAF4727635.1"/>
    <property type="molecule type" value="Genomic_DNA"/>
</dbReference>
<reference evidence="12" key="1">
    <citation type="submission" date="2021-02" db="EMBL/GenBank/DDBJ databases">
        <authorList>
            <person name="Nowell W R."/>
        </authorList>
    </citation>
    <scope>NUCLEOTIDE SEQUENCE</scope>
</reference>
<dbReference type="Gene3D" id="3.90.550.50">
    <property type="match status" value="1"/>
</dbReference>
<dbReference type="EMBL" id="CAJNYT010000648">
    <property type="protein sequence ID" value="CAF3359404.1"/>
    <property type="molecule type" value="Genomic_DNA"/>
</dbReference>
<name>A0A817WSL6_9BILA</name>
<evidence type="ECO:0000256" key="10">
    <source>
        <dbReference type="SAM" id="Phobius"/>
    </source>
</evidence>
<evidence type="ECO:0000256" key="5">
    <source>
        <dbReference type="ARBA" id="ARBA00022692"/>
    </source>
</evidence>
<dbReference type="Proteomes" id="UP000663872">
    <property type="component" value="Unassembled WGS sequence"/>
</dbReference>
<dbReference type="EMBL" id="CAJNYU010001802">
    <property type="protein sequence ID" value="CAF3468321.1"/>
    <property type="molecule type" value="Genomic_DNA"/>
</dbReference>
<feature type="transmembrane region" description="Helical" evidence="10">
    <location>
        <begin position="28"/>
        <end position="49"/>
    </location>
</feature>
<feature type="domain" description="Fringe-like glycosyltransferase" evidence="11">
    <location>
        <begin position="68"/>
        <end position="301"/>
    </location>
</feature>
<evidence type="ECO:0000256" key="6">
    <source>
        <dbReference type="ARBA" id="ARBA00022968"/>
    </source>
</evidence>
<proteinExistence type="inferred from homology"/>
<sequence>MIINTMPKLIDKCRMYLSMQHCTRHRTLYFRLLISLFLSTNAYLFLFPITNEYRPFHLSFKKTNSVADRIVLLVRTSHNCESRLNYLLQSWISTDVLEQSNLYLITDRLSNSANLTLFSSFQNVIQTGCPETHDRNDLCCKTAHEFNLFYNLILTKPNLEWLCRFDDDHYVNIKNLYKYLSQINASKSYYMGRTSISGRLRASNSNRSYSFATYGAGVCFSHALLKQLRPHVHIKNLPVDCLKHRLSDDAYIGYLIECILNVSLTARNDLFHSHLEKLETSFRYFNLNHLSDSITFGFAWDRYKLDWLPIIHELIQLTNRGQIKTASRLWLFLRNYEKEHPENLKDKYDESCISHQRLRNQSIEVHTSKTRKSIETLKQHNETG</sequence>
<evidence type="ECO:0000313" key="15">
    <source>
        <dbReference type="EMBL" id="CAF4727635.1"/>
    </source>
</evidence>
<evidence type="ECO:0000313" key="14">
    <source>
        <dbReference type="EMBL" id="CAF4509954.1"/>
    </source>
</evidence>
<dbReference type="AlphaFoldDB" id="A0A817WSL6"/>
<evidence type="ECO:0000313" key="12">
    <source>
        <dbReference type="EMBL" id="CAF3359404.1"/>
    </source>
</evidence>
<dbReference type="GO" id="GO:0016757">
    <property type="term" value="F:glycosyltransferase activity"/>
    <property type="evidence" value="ECO:0007669"/>
    <property type="project" value="UniProtKB-KW"/>
</dbReference>
<evidence type="ECO:0000256" key="2">
    <source>
        <dbReference type="ARBA" id="ARBA00008661"/>
    </source>
</evidence>
<keyword evidence="4" id="KW-0808">Transferase</keyword>
<accession>A0A817WSL6</accession>
<dbReference type="GO" id="GO:0016020">
    <property type="term" value="C:membrane"/>
    <property type="evidence" value="ECO:0007669"/>
    <property type="project" value="UniProtKB-SubCell"/>
</dbReference>
<keyword evidence="3" id="KW-0328">Glycosyltransferase</keyword>
<evidence type="ECO:0000256" key="1">
    <source>
        <dbReference type="ARBA" id="ARBA00004606"/>
    </source>
</evidence>
<evidence type="ECO:0000256" key="8">
    <source>
        <dbReference type="ARBA" id="ARBA00023136"/>
    </source>
</evidence>
<evidence type="ECO:0000256" key="7">
    <source>
        <dbReference type="ARBA" id="ARBA00022989"/>
    </source>
</evidence>